<dbReference type="Pfam" id="PF02518">
    <property type="entry name" value="HATPase_c"/>
    <property type="match status" value="1"/>
</dbReference>
<keyword evidence="11" id="KW-1133">Transmembrane helix</keyword>
<keyword evidence="9" id="KW-0418">Kinase</keyword>
<evidence type="ECO:0000256" key="8">
    <source>
        <dbReference type="ARBA" id="ARBA00022741"/>
    </source>
</evidence>
<accession>A0A512RQN0</accession>
<dbReference type="SUPFAM" id="SSF47226">
    <property type="entry name" value="Histidine-containing phosphotransfer domain, HPT domain"/>
    <property type="match status" value="1"/>
</dbReference>
<keyword evidence="10" id="KW-0067">ATP-binding</keyword>
<keyword evidence="8" id="KW-0547">Nucleotide-binding</keyword>
<evidence type="ECO:0000256" key="5">
    <source>
        <dbReference type="ARBA" id="ARBA00022553"/>
    </source>
</evidence>
<dbReference type="Gene3D" id="3.30.1380.20">
    <property type="entry name" value="Trafficking protein particle complex subunit 3"/>
    <property type="match status" value="1"/>
</dbReference>
<dbReference type="Gene3D" id="1.10.287.130">
    <property type="match status" value="1"/>
</dbReference>
<organism evidence="20 21">
    <name type="scientific">Chitinophaga cymbidii</name>
    <dbReference type="NCBI Taxonomy" id="1096750"/>
    <lineage>
        <taxon>Bacteria</taxon>
        <taxon>Pseudomonadati</taxon>
        <taxon>Bacteroidota</taxon>
        <taxon>Chitinophagia</taxon>
        <taxon>Chitinophagales</taxon>
        <taxon>Chitinophagaceae</taxon>
        <taxon>Chitinophaga</taxon>
    </lineage>
</organism>
<dbReference type="Gene3D" id="1.20.120.160">
    <property type="entry name" value="HPT domain"/>
    <property type="match status" value="1"/>
</dbReference>
<gene>
    <name evidence="20" type="ORF">CCY01nite_42590</name>
</gene>
<evidence type="ECO:0000256" key="10">
    <source>
        <dbReference type="ARBA" id="ARBA00022840"/>
    </source>
</evidence>
<feature type="modified residue" description="4-aspartylphosphate" evidence="16">
    <location>
        <position position="584"/>
    </location>
</feature>
<dbReference type="PRINTS" id="PR00344">
    <property type="entry name" value="BCTRLSENSOR"/>
</dbReference>
<dbReference type="FunFam" id="1.10.287.130:FF:000038">
    <property type="entry name" value="Sensory transduction histidine kinase"/>
    <property type="match status" value="1"/>
</dbReference>
<dbReference type="Gene3D" id="3.30.565.10">
    <property type="entry name" value="Histidine kinase-like ATPase, C-terminal domain"/>
    <property type="match status" value="1"/>
</dbReference>
<dbReference type="PROSITE" id="PS50110">
    <property type="entry name" value="RESPONSE_REGULATORY"/>
    <property type="match status" value="1"/>
</dbReference>
<evidence type="ECO:0000256" key="1">
    <source>
        <dbReference type="ARBA" id="ARBA00000085"/>
    </source>
</evidence>
<dbReference type="InterPro" id="IPR036641">
    <property type="entry name" value="HPT_dom_sf"/>
</dbReference>
<keyword evidence="12" id="KW-0902">Two-component regulatory system</keyword>
<evidence type="ECO:0000256" key="4">
    <source>
        <dbReference type="ARBA" id="ARBA00022475"/>
    </source>
</evidence>
<evidence type="ECO:0000259" key="17">
    <source>
        <dbReference type="PROSITE" id="PS50109"/>
    </source>
</evidence>
<dbReference type="InterPro" id="IPR004096">
    <property type="entry name" value="V4R"/>
</dbReference>
<keyword evidence="14" id="KW-0131">Cell cycle</keyword>
<dbReference type="Pfam" id="PF00512">
    <property type="entry name" value="HisKA"/>
    <property type="match status" value="1"/>
</dbReference>
<feature type="modified residue" description="Phosphohistidine" evidence="15">
    <location>
        <position position="706"/>
    </location>
</feature>
<dbReference type="CDD" id="cd16922">
    <property type="entry name" value="HATPase_EvgS-ArcB-TorS-like"/>
    <property type="match status" value="1"/>
</dbReference>
<evidence type="ECO:0000256" key="3">
    <source>
        <dbReference type="ARBA" id="ARBA00012438"/>
    </source>
</evidence>
<dbReference type="InterPro" id="IPR036097">
    <property type="entry name" value="HisK_dim/P_sf"/>
</dbReference>
<evidence type="ECO:0000259" key="19">
    <source>
        <dbReference type="PROSITE" id="PS50894"/>
    </source>
</evidence>
<dbReference type="InterPro" id="IPR004358">
    <property type="entry name" value="Sig_transdc_His_kin-like_C"/>
</dbReference>
<dbReference type="CDD" id="cd17546">
    <property type="entry name" value="REC_hyHK_CKI1_RcsC-like"/>
    <property type="match status" value="1"/>
</dbReference>
<evidence type="ECO:0000256" key="2">
    <source>
        <dbReference type="ARBA" id="ARBA00004651"/>
    </source>
</evidence>
<dbReference type="InterPro" id="IPR001789">
    <property type="entry name" value="Sig_transdc_resp-reg_receiver"/>
</dbReference>
<evidence type="ECO:0000256" key="12">
    <source>
        <dbReference type="ARBA" id="ARBA00023012"/>
    </source>
</evidence>
<keyword evidence="13" id="KW-0472">Membrane</keyword>
<dbReference type="PROSITE" id="PS50894">
    <property type="entry name" value="HPT"/>
    <property type="match status" value="1"/>
</dbReference>
<dbReference type="AlphaFoldDB" id="A0A512RQN0"/>
<name>A0A512RQN0_9BACT</name>
<dbReference type="InterPro" id="IPR003594">
    <property type="entry name" value="HATPase_dom"/>
</dbReference>
<keyword evidence="6" id="KW-0808">Transferase</keyword>
<keyword evidence="7" id="KW-0812">Transmembrane</keyword>
<dbReference type="SMART" id="SM00989">
    <property type="entry name" value="V4R"/>
    <property type="match status" value="1"/>
</dbReference>
<dbReference type="SUPFAM" id="SSF52172">
    <property type="entry name" value="CheY-like"/>
    <property type="match status" value="1"/>
</dbReference>
<dbReference type="RefSeq" id="WP_146866115.1">
    <property type="nucleotide sequence ID" value="NZ_BKAU01000005.1"/>
</dbReference>
<dbReference type="PANTHER" id="PTHR45339">
    <property type="entry name" value="HYBRID SIGNAL TRANSDUCTION HISTIDINE KINASE J"/>
    <property type="match status" value="1"/>
</dbReference>
<evidence type="ECO:0000313" key="20">
    <source>
        <dbReference type="EMBL" id="GEP97999.1"/>
    </source>
</evidence>
<dbReference type="PANTHER" id="PTHR45339:SF1">
    <property type="entry name" value="HYBRID SIGNAL TRANSDUCTION HISTIDINE KINASE J"/>
    <property type="match status" value="1"/>
</dbReference>
<dbReference type="EMBL" id="BKAU01000005">
    <property type="protein sequence ID" value="GEP97999.1"/>
    <property type="molecule type" value="Genomic_DNA"/>
</dbReference>
<dbReference type="SUPFAM" id="SSF111126">
    <property type="entry name" value="Ligand-binding domain in the NO signalling and Golgi transport"/>
    <property type="match status" value="1"/>
</dbReference>
<dbReference type="GO" id="GO:0005524">
    <property type="term" value="F:ATP binding"/>
    <property type="evidence" value="ECO:0007669"/>
    <property type="project" value="UniProtKB-KW"/>
</dbReference>
<evidence type="ECO:0000256" key="11">
    <source>
        <dbReference type="ARBA" id="ARBA00022989"/>
    </source>
</evidence>
<evidence type="ECO:0000256" key="14">
    <source>
        <dbReference type="ARBA" id="ARBA00023306"/>
    </source>
</evidence>
<feature type="domain" description="Histidine kinase" evidence="17">
    <location>
        <begin position="293"/>
        <end position="514"/>
    </location>
</feature>
<dbReference type="GO" id="GO:0005886">
    <property type="term" value="C:plasma membrane"/>
    <property type="evidence" value="ECO:0007669"/>
    <property type="project" value="UniProtKB-SubCell"/>
</dbReference>
<evidence type="ECO:0000259" key="18">
    <source>
        <dbReference type="PROSITE" id="PS50110"/>
    </source>
</evidence>
<dbReference type="SMART" id="SM00448">
    <property type="entry name" value="REC"/>
    <property type="match status" value="1"/>
</dbReference>
<dbReference type="SUPFAM" id="SSF55874">
    <property type="entry name" value="ATPase domain of HSP90 chaperone/DNA topoisomerase II/histidine kinase"/>
    <property type="match status" value="1"/>
</dbReference>
<sequence length="772" mass="85842">MYESTSIAALQQKIRELEEENALLRNQMIVRSTGSAVQVPEHFKPLFAEAEAAVKQYFSDVRMDPTKGTIEISDERYVLVRASALSKDFLDSILSLYADRGETEAFGIGRNFLFDISHAIGMNDAKAFHEKMQLTDPISKLSAGTVHFAYAGWAFVDILPESNPTPDDNFYLVYNHPYSFEADAWKRAGALSKWPVCIMSAGYSSGWCEESFGIPLTAVEVSCTAQGHERCTFIMSPPHMIEKHVEKYQQAQVKRVPTAIPTFFQRKIVEEQMEKARILAEESSRAKSDFVANMSHEIRTPLNAIIGYSDLLYKTPLDPQQQQYLHAIQTSGNSLLAIINDIMDLSKLDARKIDIDCSAVFLPDLFRNVQTMLESKARSKGLQYRSHMDARLSFPVLGDSLRLTQILLNLIGNAIKFTEEGDIEIHCTIVEMTATQVKVQIRITDTGIGIAPENLAMIFERFTQADTTITRKYGGTGLGLAITRELVELHGGTISVNSAENKGTTFIIRLPFEKAAPAQIPAASRRPVSGHGHKHVLVVEDEAINRQLMAHMLKRNGYTVSVAGNGQEALQCLKNTKVDIVLMDLHMPGMDGYETTVEIRKTLQLDTPVVAFTAHVFGKEEDRYLEAGMNGYLTKPVREEDVIAVITQYTQPAVTDLGYLLQQTRGNHAFVMSLIHTFVQENPASIQALETAILDNNRDGMYKIAHTLRTSTGLFGLNETSDALLHIEQGGDNILEAFKKVKQTCAKAVEELRGITPEKLQKLTPSGETSAT</sequence>
<feature type="domain" description="Response regulatory" evidence="18">
    <location>
        <begin position="535"/>
        <end position="650"/>
    </location>
</feature>
<reference evidence="20 21" key="1">
    <citation type="submission" date="2019-07" db="EMBL/GenBank/DDBJ databases">
        <title>Whole genome shotgun sequence of Chitinophaga cymbidii NBRC 109752.</title>
        <authorList>
            <person name="Hosoyama A."/>
            <person name="Uohara A."/>
            <person name="Ohji S."/>
            <person name="Ichikawa N."/>
        </authorList>
    </citation>
    <scope>NUCLEOTIDE SEQUENCE [LARGE SCALE GENOMIC DNA]</scope>
    <source>
        <strain evidence="20 21">NBRC 109752</strain>
    </source>
</reference>
<dbReference type="InterPro" id="IPR005467">
    <property type="entry name" value="His_kinase_dom"/>
</dbReference>
<evidence type="ECO:0000256" key="16">
    <source>
        <dbReference type="PROSITE-ProRule" id="PRU00169"/>
    </source>
</evidence>
<dbReference type="Pfam" id="PF02830">
    <property type="entry name" value="V4R"/>
    <property type="match status" value="1"/>
</dbReference>
<keyword evidence="21" id="KW-1185">Reference proteome</keyword>
<feature type="domain" description="HPt" evidence="19">
    <location>
        <begin position="667"/>
        <end position="755"/>
    </location>
</feature>
<dbReference type="SMART" id="SM00388">
    <property type="entry name" value="HisKA"/>
    <property type="match status" value="1"/>
</dbReference>
<dbReference type="InterPro" id="IPR003661">
    <property type="entry name" value="HisK_dim/P_dom"/>
</dbReference>
<evidence type="ECO:0000256" key="15">
    <source>
        <dbReference type="PROSITE-ProRule" id="PRU00110"/>
    </source>
</evidence>
<evidence type="ECO:0000256" key="7">
    <source>
        <dbReference type="ARBA" id="ARBA00022692"/>
    </source>
</evidence>
<comment type="catalytic activity">
    <reaction evidence="1">
        <text>ATP + protein L-histidine = ADP + protein N-phospho-L-histidine.</text>
        <dbReference type="EC" id="2.7.13.3"/>
    </reaction>
</comment>
<dbReference type="Gene3D" id="3.40.50.2300">
    <property type="match status" value="1"/>
</dbReference>
<dbReference type="FunFam" id="3.30.565.10:FF:000010">
    <property type="entry name" value="Sensor histidine kinase RcsC"/>
    <property type="match status" value="1"/>
</dbReference>
<dbReference type="OrthoDB" id="9811889at2"/>
<dbReference type="CDD" id="cd00082">
    <property type="entry name" value="HisKA"/>
    <property type="match status" value="1"/>
</dbReference>
<dbReference type="EC" id="2.7.13.3" evidence="3"/>
<evidence type="ECO:0000256" key="6">
    <source>
        <dbReference type="ARBA" id="ARBA00022679"/>
    </source>
</evidence>
<dbReference type="SMART" id="SM00387">
    <property type="entry name" value="HATPase_c"/>
    <property type="match status" value="1"/>
</dbReference>
<dbReference type="InterPro" id="IPR011006">
    <property type="entry name" value="CheY-like_superfamily"/>
</dbReference>
<dbReference type="InterPro" id="IPR008207">
    <property type="entry name" value="Sig_transdc_His_kin_Hpt_dom"/>
</dbReference>
<comment type="caution">
    <text evidence="20">The sequence shown here is derived from an EMBL/GenBank/DDBJ whole genome shotgun (WGS) entry which is preliminary data.</text>
</comment>
<evidence type="ECO:0000256" key="9">
    <source>
        <dbReference type="ARBA" id="ARBA00022777"/>
    </source>
</evidence>
<dbReference type="GO" id="GO:0000155">
    <property type="term" value="F:phosphorelay sensor kinase activity"/>
    <property type="evidence" value="ECO:0007669"/>
    <property type="project" value="InterPro"/>
</dbReference>
<keyword evidence="5 16" id="KW-0597">Phosphoprotein</keyword>
<proteinExistence type="predicted"/>
<dbReference type="Proteomes" id="UP000321436">
    <property type="component" value="Unassembled WGS sequence"/>
</dbReference>
<dbReference type="SUPFAM" id="SSF47384">
    <property type="entry name" value="Homodimeric domain of signal transducing histidine kinase"/>
    <property type="match status" value="1"/>
</dbReference>
<dbReference type="PROSITE" id="PS50109">
    <property type="entry name" value="HIS_KIN"/>
    <property type="match status" value="1"/>
</dbReference>
<dbReference type="Pfam" id="PF00072">
    <property type="entry name" value="Response_reg"/>
    <property type="match status" value="1"/>
</dbReference>
<dbReference type="InterPro" id="IPR036890">
    <property type="entry name" value="HATPase_C_sf"/>
</dbReference>
<comment type="subcellular location">
    <subcellularLocation>
        <location evidence="2">Cell membrane</location>
        <topology evidence="2">Multi-pass membrane protein</topology>
    </subcellularLocation>
</comment>
<evidence type="ECO:0000256" key="13">
    <source>
        <dbReference type="ARBA" id="ARBA00023136"/>
    </source>
</evidence>
<protein>
    <recommendedName>
        <fullName evidence="3">histidine kinase</fullName>
        <ecNumber evidence="3">2.7.13.3</ecNumber>
    </recommendedName>
</protein>
<evidence type="ECO:0000313" key="21">
    <source>
        <dbReference type="Proteomes" id="UP000321436"/>
    </source>
</evidence>
<keyword evidence="4" id="KW-1003">Cell membrane</keyword>
<dbReference type="InterPro" id="IPR024096">
    <property type="entry name" value="NO_sig/Golgi_transp_ligand-bd"/>
</dbReference>